<dbReference type="AlphaFoldDB" id="A0A222P120"/>
<keyword evidence="2" id="KW-1185">Reference proteome</keyword>
<dbReference type="GO" id="GO:0050660">
    <property type="term" value="F:flavin adenine dinucleotide binding"/>
    <property type="evidence" value="ECO:0007669"/>
    <property type="project" value="InterPro"/>
</dbReference>
<reference evidence="2" key="1">
    <citation type="submission" date="2016-07" db="EMBL/GenBank/DDBJ databases">
        <authorList>
            <person name="Florea S."/>
            <person name="Webb J.S."/>
            <person name="Jaromczyk J."/>
            <person name="Schardl C.L."/>
        </authorList>
    </citation>
    <scope>NUCLEOTIDE SEQUENCE [LARGE SCALE GENOMIC DNA]</scope>
    <source>
        <strain evidence="2">CDC-D5610</strain>
    </source>
</reference>
<dbReference type="InterPro" id="IPR036318">
    <property type="entry name" value="FAD-bd_PCMH-like_sf"/>
</dbReference>
<evidence type="ECO:0000313" key="1">
    <source>
        <dbReference type="EMBL" id="ASQ45558.1"/>
    </source>
</evidence>
<dbReference type="KEGG" id="lcd:clem_05005"/>
<gene>
    <name evidence="1" type="ORF">clem_05005</name>
</gene>
<accession>A0A222P120</accession>
<evidence type="ECO:0000313" key="2">
    <source>
        <dbReference type="Proteomes" id="UP000201728"/>
    </source>
</evidence>
<dbReference type="SUPFAM" id="SSF56176">
    <property type="entry name" value="FAD-binding/transporter-associated domain-like"/>
    <property type="match status" value="1"/>
</dbReference>
<dbReference type="Proteomes" id="UP000201728">
    <property type="component" value="Chromosome"/>
</dbReference>
<organism evidence="1 2">
    <name type="scientific">Legionella clemsonensis</name>
    <dbReference type="NCBI Taxonomy" id="1867846"/>
    <lineage>
        <taxon>Bacteria</taxon>
        <taxon>Pseudomonadati</taxon>
        <taxon>Pseudomonadota</taxon>
        <taxon>Gammaproteobacteria</taxon>
        <taxon>Legionellales</taxon>
        <taxon>Legionellaceae</taxon>
        <taxon>Legionella</taxon>
    </lineage>
</organism>
<protein>
    <submittedName>
        <fullName evidence="1">Uncharacterized protein</fullName>
    </submittedName>
</protein>
<dbReference type="InterPro" id="IPR016167">
    <property type="entry name" value="FAD-bd_PCMH_sub1"/>
</dbReference>
<dbReference type="Gene3D" id="3.30.43.10">
    <property type="entry name" value="Uridine Diphospho-n-acetylenolpyruvylglucosamine Reductase, domain 2"/>
    <property type="match status" value="1"/>
</dbReference>
<dbReference type="EMBL" id="CP016397">
    <property type="protein sequence ID" value="ASQ45558.1"/>
    <property type="molecule type" value="Genomic_DNA"/>
</dbReference>
<name>A0A222P120_9GAMM</name>
<dbReference type="RefSeq" id="WP_232505567.1">
    <property type="nucleotide sequence ID" value="NZ_CP016397.1"/>
</dbReference>
<proteinExistence type="predicted"/>
<sequence>MQQMHWSMQQIKQCEKEIGEAMLSDEYSLSFFAQDFGKIMHSSPTAVCIPSSLEKLQLLLSFAYQNYLPLTLRGNGLSQCGQSLTIEGG</sequence>